<keyword evidence="2" id="KW-1185">Reference proteome</keyword>
<organism evidence="1 2">
    <name type="scientific">Mucor saturninus</name>
    <dbReference type="NCBI Taxonomy" id="64648"/>
    <lineage>
        <taxon>Eukaryota</taxon>
        <taxon>Fungi</taxon>
        <taxon>Fungi incertae sedis</taxon>
        <taxon>Mucoromycota</taxon>
        <taxon>Mucoromycotina</taxon>
        <taxon>Mucoromycetes</taxon>
        <taxon>Mucorales</taxon>
        <taxon>Mucorineae</taxon>
        <taxon>Mucoraceae</taxon>
        <taxon>Mucor</taxon>
    </lineage>
</organism>
<dbReference type="OrthoDB" id="2246324at2759"/>
<reference evidence="1" key="1">
    <citation type="submission" date="2020-12" db="EMBL/GenBank/DDBJ databases">
        <title>Metabolic potential, ecology and presence of endohyphal bacteria is reflected in genomic diversity of Mucoromycotina.</title>
        <authorList>
            <person name="Muszewska A."/>
            <person name="Okrasinska A."/>
            <person name="Steczkiewicz K."/>
            <person name="Drgas O."/>
            <person name="Orlowska M."/>
            <person name="Perlinska-Lenart U."/>
            <person name="Aleksandrzak-Piekarczyk T."/>
            <person name="Szatraj K."/>
            <person name="Zielenkiewicz U."/>
            <person name="Pilsyk S."/>
            <person name="Malc E."/>
            <person name="Mieczkowski P."/>
            <person name="Kruszewska J.S."/>
            <person name="Biernat P."/>
            <person name="Pawlowska J."/>
        </authorList>
    </citation>
    <scope>NUCLEOTIDE SEQUENCE</scope>
    <source>
        <strain evidence="1">WA0000017839</strain>
    </source>
</reference>
<accession>A0A8H7QQ76</accession>
<dbReference type="Proteomes" id="UP000603453">
    <property type="component" value="Unassembled WGS sequence"/>
</dbReference>
<dbReference type="EMBL" id="JAEPRD010000140">
    <property type="protein sequence ID" value="KAG2196773.1"/>
    <property type="molecule type" value="Genomic_DNA"/>
</dbReference>
<comment type="caution">
    <text evidence="1">The sequence shown here is derived from an EMBL/GenBank/DDBJ whole genome shotgun (WGS) entry which is preliminary data.</text>
</comment>
<protein>
    <recommendedName>
        <fullName evidence="3">Retrotransposon gag domain-containing protein</fullName>
    </recommendedName>
</protein>
<evidence type="ECO:0000313" key="2">
    <source>
        <dbReference type="Proteomes" id="UP000603453"/>
    </source>
</evidence>
<sequence>MEEVQEIVNNVQDDVEMSEAESMEQIVTELEAVSGIEQVITDQEEDKPIKSVSISSVNMAKKPVDTCSIPRKAVKTPEKEMSLIDRIQKCQATRDDHRMRRMASMDIDLATFVIEKEINEYQRKLELMIKCIEVLKASMSPESDDKLNYRNDLVKATSVIDLSKIPKLHLASFENSQATPKVTFESIEHFVHEFEMTIHASRNEVEDVWRVCIPVAIPSKFTAWSNEYVVSCETWDKAKEILMKKFGNLRFKEANCLTLFDLRVKSNQTVVEYTNEFINLVDAAVISPDDKTLVLLYRARLLEPCRQHISARKQVDPQHQFSINELCDMGREIFGDELVSKKVHGPGNQATSISKRRREGASVEWQNFTTGNTVTSNMDCPKHGGEQSSHTAAECPTEDNVFKKGKFLGNANYPYKANHNPMKGKPCKFCNKAWKYGHECQKYWDDNGVNSKTVLAMNTEEEATLGKIKVAMEVDPYECK</sequence>
<evidence type="ECO:0000313" key="1">
    <source>
        <dbReference type="EMBL" id="KAG2196773.1"/>
    </source>
</evidence>
<name>A0A8H7QQ76_9FUNG</name>
<dbReference type="AlphaFoldDB" id="A0A8H7QQ76"/>
<proteinExistence type="predicted"/>
<evidence type="ECO:0008006" key="3">
    <source>
        <dbReference type="Google" id="ProtNLM"/>
    </source>
</evidence>
<gene>
    <name evidence="1" type="ORF">INT47_009664</name>
</gene>